<keyword evidence="2" id="KW-0812">Transmembrane</keyword>
<dbReference type="Gene3D" id="2.60.40.1140">
    <property type="entry name" value="Collagen-binding surface protein Cna, B-type domain"/>
    <property type="match status" value="1"/>
</dbReference>
<evidence type="ECO:0000256" key="1">
    <source>
        <dbReference type="SAM" id="MobiDB-lite"/>
    </source>
</evidence>
<feature type="region of interest" description="Disordered" evidence="1">
    <location>
        <begin position="800"/>
        <end position="855"/>
    </location>
</feature>
<feature type="compositionally biased region" description="Low complexity" evidence="1">
    <location>
        <begin position="1119"/>
        <end position="1128"/>
    </location>
</feature>
<evidence type="ECO:0000313" key="5">
    <source>
        <dbReference type="Proteomes" id="UP000320791"/>
    </source>
</evidence>
<accession>A0A5C5TWF7</accession>
<feature type="compositionally biased region" description="Polar residues" evidence="1">
    <location>
        <begin position="1129"/>
        <end position="1138"/>
    </location>
</feature>
<feature type="domain" description="DUF5979" evidence="3">
    <location>
        <begin position="480"/>
        <end position="582"/>
    </location>
</feature>
<dbReference type="AlphaFoldDB" id="A0A5C5TWF7"/>
<feature type="domain" description="DUF5979" evidence="3">
    <location>
        <begin position="688"/>
        <end position="763"/>
    </location>
</feature>
<keyword evidence="2" id="KW-1133">Transmembrane helix</keyword>
<feature type="domain" description="DUF5979" evidence="3">
    <location>
        <begin position="987"/>
        <end position="1082"/>
    </location>
</feature>
<organism evidence="4 5">
    <name type="scientific">Corynebacterium canis</name>
    <dbReference type="NCBI Taxonomy" id="679663"/>
    <lineage>
        <taxon>Bacteria</taxon>
        <taxon>Bacillati</taxon>
        <taxon>Actinomycetota</taxon>
        <taxon>Actinomycetes</taxon>
        <taxon>Mycobacteriales</taxon>
        <taxon>Corynebacteriaceae</taxon>
        <taxon>Corynebacterium</taxon>
    </lineage>
</organism>
<dbReference type="Proteomes" id="UP000320791">
    <property type="component" value="Unassembled WGS sequence"/>
</dbReference>
<evidence type="ECO:0000259" key="3">
    <source>
        <dbReference type="Pfam" id="PF19407"/>
    </source>
</evidence>
<dbReference type="RefSeq" id="WP_146325612.1">
    <property type="nucleotide sequence ID" value="NZ_BAABLR010000023.1"/>
</dbReference>
<feature type="transmembrane region" description="Helical" evidence="2">
    <location>
        <begin position="1147"/>
        <end position="1174"/>
    </location>
</feature>
<keyword evidence="2" id="KW-0472">Membrane</keyword>
<proteinExistence type="predicted"/>
<dbReference type="OrthoDB" id="9773411at2"/>
<reference evidence="4 5" key="1">
    <citation type="submission" date="2019-08" db="EMBL/GenBank/DDBJ databases">
        <authorList>
            <person name="Lei W."/>
        </authorList>
    </citation>
    <scope>NUCLEOTIDE SEQUENCE [LARGE SCALE GENOMIC DNA]</scope>
    <source>
        <strain evidence="4 5">CCUG 58627</strain>
    </source>
</reference>
<dbReference type="InterPro" id="IPR046022">
    <property type="entry name" value="DUF5979"/>
</dbReference>
<dbReference type="EMBL" id="VOHM01000038">
    <property type="protein sequence ID" value="TWT17778.1"/>
    <property type="molecule type" value="Genomic_DNA"/>
</dbReference>
<name>A0A5C5TWF7_9CORY</name>
<evidence type="ECO:0000313" key="4">
    <source>
        <dbReference type="EMBL" id="TWT17778.1"/>
    </source>
</evidence>
<feature type="domain" description="DUF5979" evidence="3">
    <location>
        <begin position="380"/>
        <end position="475"/>
    </location>
</feature>
<feature type="domain" description="DUF5979" evidence="3">
    <location>
        <begin position="588"/>
        <end position="682"/>
    </location>
</feature>
<keyword evidence="5" id="KW-1185">Reference proteome</keyword>
<feature type="region of interest" description="Disordered" evidence="1">
    <location>
        <begin position="1117"/>
        <end position="1145"/>
    </location>
</feature>
<dbReference type="Pfam" id="PF19407">
    <property type="entry name" value="DUF5979"/>
    <property type="match status" value="7"/>
</dbReference>
<sequence>MEQVLKNERGTKCGNVTETVKPATVEFKQDPNDPKRAEVHITAPFDENTAYSLGNLKTLVFGNVAAGADYKNTAQLFLKQPDGTLQEVNNVYTRTAKVDNKVNVTVQFDQNSGSFELEKGVKGDIFGVDPNVPNVFEYKYELPAGTTFNDWKTLEPLKAESKNVTENSGVATMTVLPFKKGVPEMTLAGGNKVPVAFPIGTKIVVSELLDDATPIKNVAAGEQNHFWGRPAYFVGDAAKAPEFEVKQGLTKLRVDNVVEPGVPVFVEKKWDGVKDGQNLPEKIVFNYVCSLRGGQDINGSFEYKVKDGGKQAIGYFKAGTECRLTEDVAGLVIDGVDPAVKWDRTADNDPATGVATADKDDEQNRTVGVTNNYTPRVGTFKVQKKVVGVEADAANGKPFKFQYTCEDGQAGELEAPGNGDAVSSGMQFPIGTKCSITEVGAVEPIENHVLAIQPPAQTVTVAADAPTAVFTNTYNALGTFEVVKNVEGVDEIPLLEAKTYEFEYICNVRGETEAGKIEGVKHNGTPTPAGKSFPKGTTCEVTEIADKAQIDGYTAAPHSKVSVVIGGPNEPVVKAEFLNKYTRDTASFKLRKAVTGEDRFAADHFKVEYRCDEGDWKFLNLPGNGTWVEIEGIKTGSKCEVREDREAAERLGYALAVNYEYANGQVVQKDKPVEVTVKNNYTPIDGDFVIAKSVEGDVSEAIKNKEFTFQYKCTQPNGEVKKDEVKLKGGETKKIVGIQQGSVCELEETNGAVDNTDWTVNVELFEGDILKPAAEQGEAPKPNAEVAATPVAEKLLTQGNEAEADNKDAAPSDEAPSDEAAATDETPKAPAPADETPANVETPKVEAPEVAPQGEVDGKKAKFTVMGQPIAVAYTNKYVQHFGGLSVAKAVTGDVDDAMRQKTFTFNVKCANGMTDTLTVPGDGKAVTSQLKLPVGTTCDIEENVEEAKVAAFDLKPPAKQTVTVSKRDEVVASTFTNEYTAHKGTFSVAKKVKGLPTEEAKSKEFTFNYECSDDQKGQVKAKGDGVAVDSGVMVRTGVECILTEEVESAEVKGYTLGLPEAHIVQVKSKDQKVEVTFTNEYVPDPKIPSAPEGNNPKPPSPWYLLPFLPLIFGGGNNGSSTGSQSTTPAPNSPQAPQGKNAPQKGVLASTGASVIGIGLLALVITSAGIFLAVRGRKNNG</sequence>
<protein>
    <recommendedName>
        <fullName evidence="3">DUF5979 domain-containing protein</fullName>
    </recommendedName>
</protein>
<gene>
    <name evidence="4" type="ORF">FRX94_12145</name>
</gene>
<feature type="domain" description="DUF5979" evidence="3">
    <location>
        <begin position="266"/>
        <end position="374"/>
    </location>
</feature>
<evidence type="ECO:0000256" key="2">
    <source>
        <dbReference type="SAM" id="Phobius"/>
    </source>
</evidence>
<comment type="caution">
    <text evidence="4">The sequence shown here is derived from an EMBL/GenBank/DDBJ whole genome shotgun (WGS) entry which is preliminary data.</text>
</comment>
<feature type="domain" description="DUF5979" evidence="3">
    <location>
        <begin position="885"/>
        <end position="981"/>
    </location>
</feature>